<sequence>MIRVANLRASRGDLAGSDRARVMAQKLEMGQGFGFWKVMWSMGWDYLKNYEWRSLGSFEMFGAVPDMNELLRSLNEIDSDEIGAFRQSGPLRQVVETVQKEVVEGELLRDCLEVGSNDLMSLIQVFRDIALQFSSATPTTDRTDL</sequence>
<gene>
    <name evidence="1" type="ORF">F0562_013788</name>
</gene>
<dbReference type="AlphaFoldDB" id="A0A5J4ZPI0"/>
<dbReference type="EMBL" id="CM018049">
    <property type="protein sequence ID" value="KAA8519588.1"/>
    <property type="molecule type" value="Genomic_DNA"/>
</dbReference>
<evidence type="ECO:0000313" key="2">
    <source>
        <dbReference type="Proteomes" id="UP000325577"/>
    </source>
</evidence>
<name>A0A5J4ZPI0_9ASTE</name>
<dbReference type="PANTHER" id="PTHR36806">
    <property type="entry name" value="ADENINE PHOSPHORIBOSYLTRANSFERASE"/>
    <property type="match status" value="1"/>
</dbReference>
<proteinExistence type="predicted"/>
<evidence type="ECO:0000313" key="1">
    <source>
        <dbReference type="EMBL" id="KAA8519588.1"/>
    </source>
</evidence>
<reference evidence="1 2" key="1">
    <citation type="submission" date="2019-09" db="EMBL/GenBank/DDBJ databases">
        <title>A chromosome-level genome assembly of the Chinese tupelo Nyssa sinensis.</title>
        <authorList>
            <person name="Yang X."/>
            <person name="Kang M."/>
            <person name="Yang Y."/>
            <person name="Xiong H."/>
            <person name="Wang M."/>
            <person name="Zhang Z."/>
            <person name="Wang Z."/>
            <person name="Wu H."/>
            <person name="Ma T."/>
            <person name="Liu J."/>
            <person name="Xi Z."/>
        </authorList>
    </citation>
    <scope>NUCLEOTIDE SEQUENCE [LARGE SCALE GENOMIC DNA]</scope>
    <source>
        <strain evidence="1">J267</strain>
        <tissue evidence="1">Leaf</tissue>
    </source>
</reference>
<accession>A0A5J4ZPI0</accession>
<protein>
    <submittedName>
        <fullName evidence="1">Uncharacterized protein</fullName>
    </submittedName>
</protein>
<organism evidence="1 2">
    <name type="scientific">Nyssa sinensis</name>
    <dbReference type="NCBI Taxonomy" id="561372"/>
    <lineage>
        <taxon>Eukaryota</taxon>
        <taxon>Viridiplantae</taxon>
        <taxon>Streptophyta</taxon>
        <taxon>Embryophyta</taxon>
        <taxon>Tracheophyta</taxon>
        <taxon>Spermatophyta</taxon>
        <taxon>Magnoliopsida</taxon>
        <taxon>eudicotyledons</taxon>
        <taxon>Gunneridae</taxon>
        <taxon>Pentapetalae</taxon>
        <taxon>asterids</taxon>
        <taxon>Cornales</taxon>
        <taxon>Nyssaceae</taxon>
        <taxon>Nyssa</taxon>
    </lineage>
</organism>
<keyword evidence="2" id="KW-1185">Reference proteome</keyword>
<dbReference type="Proteomes" id="UP000325577">
    <property type="component" value="Linkage Group LG6"/>
</dbReference>
<dbReference type="OrthoDB" id="641593at2759"/>